<comment type="caution">
    <text evidence="5">The sequence shown here is derived from an EMBL/GenBank/DDBJ whole genome shotgun (WGS) entry which is preliminary data.</text>
</comment>
<dbReference type="GO" id="GO:0003700">
    <property type="term" value="F:DNA-binding transcription factor activity"/>
    <property type="evidence" value="ECO:0007669"/>
    <property type="project" value="InterPro"/>
</dbReference>
<dbReference type="RefSeq" id="WP_100350615.1">
    <property type="nucleotide sequence ID" value="NZ_PGTZ01000010.1"/>
</dbReference>
<dbReference type="GO" id="GO:0045892">
    <property type="term" value="P:negative regulation of DNA-templated transcription"/>
    <property type="evidence" value="ECO:0007669"/>
    <property type="project" value="TreeGrafter"/>
</dbReference>
<dbReference type="PANTHER" id="PTHR44846:SF17">
    <property type="entry name" value="GNTR-FAMILY TRANSCRIPTIONAL REGULATOR"/>
    <property type="match status" value="1"/>
</dbReference>
<reference evidence="5 6" key="1">
    <citation type="submission" date="2017-11" db="EMBL/GenBank/DDBJ databases">
        <title>Genomic Encyclopedia of Archaeal and Bacterial Type Strains, Phase II (KMG-II): From Individual Species to Whole Genera.</title>
        <authorList>
            <person name="Goeker M."/>
        </authorList>
    </citation>
    <scope>NUCLEOTIDE SEQUENCE [LARGE SCALE GENOMIC DNA]</scope>
    <source>
        <strain evidence="5 6">DSM 22413</strain>
    </source>
</reference>
<organism evidence="5 6">
    <name type="scientific">Luteimicrobium subarcticum</name>
    <dbReference type="NCBI Taxonomy" id="620910"/>
    <lineage>
        <taxon>Bacteria</taxon>
        <taxon>Bacillati</taxon>
        <taxon>Actinomycetota</taxon>
        <taxon>Actinomycetes</taxon>
        <taxon>Micrococcales</taxon>
        <taxon>Luteimicrobium</taxon>
    </lineage>
</organism>
<evidence type="ECO:0000313" key="5">
    <source>
        <dbReference type="EMBL" id="PJI86571.1"/>
    </source>
</evidence>
<dbReference type="InterPro" id="IPR050679">
    <property type="entry name" value="Bact_HTH_transcr_reg"/>
</dbReference>
<dbReference type="PANTHER" id="PTHR44846">
    <property type="entry name" value="MANNOSYL-D-GLYCERATE TRANSPORT/METABOLISM SYSTEM REPRESSOR MNGR-RELATED"/>
    <property type="match status" value="1"/>
</dbReference>
<dbReference type="PROSITE" id="PS50949">
    <property type="entry name" value="HTH_GNTR"/>
    <property type="match status" value="1"/>
</dbReference>
<dbReference type="GO" id="GO:0003677">
    <property type="term" value="F:DNA binding"/>
    <property type="evidence" value="ECO:0007669"/>
    <property type="project" value="UniProtKB-KW"/>
</dbReference>
<name>A0A2M8W6L5_9MICO</name>
<dbReference type="Proteomes" id="UP000231586">
    <property type="component" value="Unassembled WGS sequence"/>
</dbReference>
<keyword evidence="1" id="KW-0805">Transcription regulation</keyword>
<keyword evidence="2" id="KW-0238">DNA-binding</keyword>
<dbReference type="Gene3D" id="1.10.10.10">
    <property type="entry name" value="Winged helix-like DNA-binding domain superfamily/Winged helix DNA-binding domain"/>
    <property type="match status" value="1"/>
</dbReference>
<evidence type="ECO:0000256" key="3">
    <source>
        <dbReference type="ARBA" id="ARBA00023163"/>
    </source>
</evidence>
<keyword evidence="6" id="KW-1185">Reference proteome</keyword>
<evidence type="ECO:0000256" key="1">
    <source>
        <dbReference type="ARBA" id="ARBA00023015"/>
    </source>
</evidence>
<keyword evidence="3" id="KW-0804">Transcription</keyword>
<dbReference type="CDD" id="cd07377">
    <property type="entry name" value="WHTH_GntR"/>
    <property type="match status" value="1"/>
</dbReference>
<dbReference type="SUPFAM" id="SSF46785">
    <property type="entry name" value="Winged helix' DNA-binding domain"/>
    <property type="match status" value="1"/>
</dbReference>
<dbReference type="InterPro" id="IPR000524">
    <property type="entry name" value="Tscrpt_reg_HTH_GntR"/>
</dbReference>
<dbReference type="PRINTS" id="PR00035">
    <property type="entry name" value="HTHGNTR"/>
</dbReference>
<dbReference type="EMBL" id="PGTZ01000010">
    <property type="protein sequence ID" value="PJI86571.1"/>
    <property type="molecule type" value="Genomic_DNA"/>
</dbReference>
<evidence type="ECO:0000259" key="4">
    <source>
        <dbReference type="PROSITE" id="PS50949"/>
    </source>
</evidence>
<accession>A0A2M8W6L5</accession>
<evidence type="ECO:0000256" key="2">
    <source>
        <dbReference type="ARBA" id="ARBA00023125"/>
    </source>
</evidence>
<dbReference type="AlphaFoldDB" id="A0A2M8W6L5"/>
<feature type="domain" description="HTH gntR-type" evidence="4">
    <location>
        <begin position="9"/>
        <end position="77"/>
    </location>
</feature>
<dbReference type="InterPro" id="IPR036388">
    <property type="entry name" value="WH-like_DNA-bd_sf"/>
</dbReference>
<evidence type="ECO:0000313" key="6">
    <source>
        <dbReference type="Proteomes" id="UP000231586"/>
    </source>
</evidence>
<dbReference type="OrthoDB" id="7363114at2"/>
<proteinExistence type="predicted"/>
<dbReference type="Pfam" id="PF00392">
    <property type="entry name" value="GntR"/>
    <property type="match status" value="1"/>
</dbReference>
<protein>
    <submittedName>
        <fullName evidence="5">Regulatory GntR family protein</fullName>
    </submittedName>
</protein>
<sequence>MELDPDDPRPPYLQVASSLRAAILSRTFQPGEQLPSQTELAKTFGVARMTVQQALRILRDEGLTVSRQGSGVFVREKTARAVGLRPHVERAFEAEDVRIDFVGFTSETLHGALAEPLDKIRSGRLTPSSVRLRILLPDLSRPVAVPAAASGDEDESARARARMVAISDRSLEGIRATVEELHELGFIKDAAVDVRRYGVTPLFKAYVLNQEDVFFGFYPVQEHKVSDSQGSFTIYDSAGKDSELFHYADDGDAESIGSMFVAQVRGWFESAWTTIAVAS</sequence>
<dbReference type="InterPro" id="IPR036390">
    <property type="entry name" value="WH_DNA-bd_sf"/>
</dbReference>
<dbReference type="SMART" id="SM00345">
    <property type="entry name" value="HTH_GNTR"/>
    <property type="match status" value="1"/>
</dbReference>
<gene>
    <name evidence="5" type="ORF">CLV34_2489</name>
</gene>